<dbReference type="Pfam" id="PF12773">
    <property type="entry name" value="DZR"/>
    <property type="match status" value="1"/>
</dbReference>
<dbReference type="AlphaFoldDB" id="A0A6M4IQB3"/>
<gene>
    <name evidence="3" type="ORF">HKW67_12770</name>
</gene>
<evidence type="ECO:0000256" key="1">
    <source>
        <dbReference type="SAM" id="MobiDB-lite"/>
    </source>
</evidence>
<dbReference type="EMBL" id="CP053085">
    <property type="protein sequence ID" value="QJR36315.1"/>
    <property type="molecule type" value="Genomic_DNA"/>
</dbReference>
<accession>A0A6M4IQB3</accession>
<feature type="compositionally biased region" description="Basic and acidic residues" evidence="1">
    <location>
        <begin position="127"/>
        <end position="136"/>
    </location>
</feature>
<evidence type="ECO:0000313" key="3">
    <source>
        <dbReference type="EMBL" id="QJR36315.1"/>
    </source>
</evidence>
<keyword evidence="4" id="KW-1185">Reference proteome</keyword>
<protein>
    <submittedName>
        <fullName evidence="3">Zinc ribbon domain-containing protein</fullName>
    </submittedName>
</protein>
<dbReference type="InterPro" id="IPR025874">
    <property type="entry name" value="DZR"/>
</dbReference>
<dbReference type="KEGG" id="ggr:HKW67_12770"/>
<feature type="region of interest" description="Disordered" evidence="1">
    <location>
        <begin position="117"/>
        <end position="136"/>
    </location>
</feature>
<organism evidence="3 4">
    <name type="scientific">Gemmatimonas groenlandica</name>
    <dbReference type="NCBI Taxonomy" id="2732249"/>
    <lineage>
        <taxon>Bacteria</taxon>
        <taxon>Pseudomonadati</taxon>
        <taxon>Gemmatimonadota</taxon>
        <taxon>Gemmatimonadia</taxon>
        <taxon>Gemmatimonadales</taxon>
        <taxon>Gemmatimonadaceae</taxon>
        <taxon>Gemmatimonas</taxon>
    </lineage>
</organism>
<feature type="domain" description="DZANK-type" evidence="2">
    <location>
        <begin position="143"/>
        <end position="189"/>
    </location>
</feature>
<dbReference type="RefSeq" id="WP_171225747.1">
    <property type="nucleotide sequence ID" value="NZ_CP053085.1"/>
</dbReference>
<dbReference type="Proteomes" id="UP000500938">
    <property type="component" value="Chromosome"/>
</dbReference>
<sequence>MSRSLDDLDRLAFRLSRTVRTQYPHLLTQGFTLTDLEERLLPFREARREMADGGADAFERAVLRLIAGERGYLQTESGLQAACTQALASPSPSMSLVRAWATTSLTLAQQATTVGTERMATPPATDISDRSGESKPETKPCGCRFCGNRLPENRRMTFCPHCGMDLTKRQCPACSTELDVNWRFCVTCGRSADLPDIAIPIRRAS</sequence>
<evidence type="ECO:0000313" key="4">
    <source>
        <dbReference type="Proteomes" id="UP000500938"/>
    </source>
</evidence>
<evidence type="ECO:0000259" key="2">
    <source>
        <dbReference type="Pfam" id="PF12773"/>
    </source>
</evidence>
<reference evidence="3 4" key="1">
    <citation type="submission" date="2020-05" db="EMBL/GenBank/DDBJ databases">
        <title>Complete genome sequence of Gemmatimonas greenlandica TET16.</title>
        <authorList>
            <person name="Zeng Y."/>
        </authorList>
    </citation>
    <scope>NUCLEOTIDE SEQUENCE [LARGE SCALE GENOMIC DNA]</scope>
    <source>
        <strain evidence="3 4">TET16</strain>
    </source>
</reference>
<proteinExistence type="predicted"/>
<name>A0A6M4IQB3_9BACT</name>